<protein>
    <submittedName>
        <fullName evidence="1">Uncharacterized protein</fullName>
    </submittedName>
</protein>
<comment type="caution">
    <text evidence="1">The sequence shown here is derived from an EMBL/GenBank/DDBJ whole genome shotgun (WGS) entry which is preliminary data.</text>
</comment>
<evidence type="ECO:0000313" key="1">
    <source>
        <dbReference type="EMBL" id="PPC78143.1"/>
    </source>
</evidence>
<dbReference type="Proteomes" id="UP000238196">
    <property type="component" value="Unassembled WGS sequence"/>
</dbReference>
<organism evidence="1 2">
    <name type="scientific">Proteobacteria bacterium 228</name>
    <dbReference type="NCBI Taxonomy" id="2083153"/>
    <lineage>
        <taxon>Bacteria</taxon>
        <taxon>Pseudomonadati</taxon>
        <taxon>Pseudomonadota</taxon>
    </lineage>
</organism>
<proteinExistence type="predicted"/>
<reference evidence="1 2" key="1">
    <citation type="submission" date="2018-02" db="EMBL/GenBank/DDBJ databases">
        <title>novel marine gammaproteobacteria from coastal saline agro ecosystem.</title>
        <authorList>
            <person name="Krishnan R."/>
            <person name="Ramesh Kumar N."/>
        </authorList>
    </citation>
    <scope>NUCLEOTIDE SEQUENCE [LARGE SCALE GENOMIC DNA]</scope>
    <source>
        <strain evidence="1 2">228</strain>
    </source>
</reference>
<dbReference type="AlphaFoldDB" id="A0A2S5KTV2"/>
<sequence>MPSEFEFLDKHFYDTEEVYLAAQAARERFGNYPQARTSTVIYNIGWQELTKSIEEAVINYTFGQIFPDARTFAYMGEYHGNPQWNIVVTGLNYVNASVQIVSGVREYQVAAYINGTVVINARVVGNNPPMLGEIIHLEATVGDFVEVVELKS</sequence>
<gene>
    <name evidence="1" type="ORF">C4K68_07005</name>
</gene>
<dbReference type="EMBL" id="PRLP01000020">
    <property type="protein sequence ID" value="PPC78143.1"/>
    <property type="molecule type" value="Genomic_DNA"/>
</dbReference>
<accession>A0A2S5KTV2</accession>
<evidence type="ECO:0000313" key="2">
    <source>
        <dbReference type="Proteomes" id="UP000238196"/>
    </source>
</evidence>
<dbReference type="OrthoDB" id="6023848at2"/>
<name>A0A2S5KTV2_9PROT</name>